<evidence type="ECO:0000256" key="1">
    <source>
        <dbReference type="SAM" id="Phobius"/>
    </source>
</evidence>
<feature type="transmembrane region" description="Helical" evidence="1">
    <location>
        <begin position="270"/>
        <end position="287"/>
    </location>
</feature>
<accession>A0A4Y8AWQ3</accession>
<evidence type="ECO:0000313" key="3">
    <source>
        <dbReference type="EMBL" id="TEW76966.1"/>
    </source>
</evidence>
<sequence>MANKLDKKTKIYAVLFVLLIFGYIYLESTKKQPINWFPSFVAKHKIPLGTYVLNKELSSIFPSNNIETVAIPPYVYLQDSTRTGTYFFVDEALNFGDAEFLRLLKFVARGNDVFISTHGMNIDTLNFETERLVSKNLDEKVFFKQLNKAFKGIEYSYDRPFINQVFTKIDTLNTTVLGITGYINANEERTEEGINFVKHSYGKGNFYLHTFPEVFTNYNTLHEINHQHTANILSYLREDIPILWDAYYKTGKSKITSPLQYLLGSKHLKWAYYMALIGILVFVIFEGKRKQRSIPIITPLKNQTVAFTRTIANMYFEKQEHKNIAEHKISYLLEFIRVKLHIQTIKIDAVFYENVALRSGNSLEDVEKLFKFCDAIHLKNQITNEELIKLNSLIEKFKKTIQYGK</sequence>
<evidence type="ECO:0000259" key="2">
    <source>
        <dbReference type="Pfam" id="PF14258"/>
    </source>
</evidence>
<feature type="domain" description="DUF4350" evidence="2">
    <location>
        <begin position="45"/>
        <end position="225"/>
    </location>
</feature>
<gene>
    <name evidence="3" type="ORF">E2488_03710</name>
</gene>
<feature type="transmembrane region" description="Helical" evidence="1">
    <location>
        <begin position="9"/>
        <end position="26"/>
    </location>
</feature>
<dbReference type="AlphaFoldDB" id="A0A4Y8AWQ3"/>
<dbReference type="InterPro" id="IPR025646">
    <property type="entry name" value="DUF4350"/>
</dbReference>
<proteinExistence type="predicted"/>
<reference evidence="3 4" key="1">
    <citation type="journal article" date="2011" name="J. Microbiol.">
        <title>Gramella jeungdoensis sp. nov., isolated from a solar saltern in Korea.</title>
        <authorList>
            <person name="Joung Y."/>
            <person name="Kim H."/>
            <person name="Jang T."/>
            <person name="Ahn T.S."/>
            <person name="Joh K."/>
        </authorList>
    </citation>
    <scope>NUCLEOTIDE SEQUENCE [LARGE SCALE GENOMIC DNA]</scope>
    <source>
        <strain evidence="3 4">KCTC 23123</strain>
    </source>
</reference>
<keyword evidence="1" id="KW-0812">Transmembrane</keyword>
<comment type="caution">
    <text evidence="3">The sequence shown here is derived from an EMBL/GenBank/DDBJ whole genome shotgun (WGS) entry which is preliminary data.</text>
</comment>
<organism evidence="3 4">
    <name type="scientific">Gramella jeungdoensis</name>
    <dbReference type="NCBI Taxonomy" id="708091"/>
    <lineage>
        <taxon>Bacteria</taxon>
        <taxon>Pseudomonadati</taxon>
        <taxon>Bacteroidota</taxon>
        <taxon>Flavobacteriia</taxon>
        <taxon>Flavobacteriales</taxon>
        <taxon>Flavobacteriaceae</taxon>
        <taxon>Christiangramia</taxon>
    </lineage>
</organism>
<dbReference type="Pfam" id="PF14258">
    <property type="entry name" value="DUF4350"/>
    <property type="match status" value="1"/>
</dbReference>
<protein>
    <submittedName>
        <fullName evidence="3">DUF4350 domain-containing protein</fullName>
    </submittedName>
</protein>
<keyword evidence="4" id="KW-1185">Reference proteome</keyword>
<evidence type="ECO:0000313" key="4">
    <source>
        <dbReference type="Proteomes" id="UP000298517"/>
    </source>
</evidence>
<dbReference type="EMBL" id="SNQI01000001">
    <property type="protein sequence ID" value="TEW76966.1"/>
    <property type="molecule type" value="Genomic_DNA"/>
</dbReference>
<name>A0A4Y8AWQ3_9FLAO</name>
<keyword evidence="1" id="KW-1133">Transmembrane helix</keyword>
<keyword evidence="1" id="KW-0472">Membrane</keyword>
<dbReference type="Proteomes" id="UP000298517">
    <property type="component" value="Unassembled WGS sequence"/>
</dbReference>